<keyword evidence="3" id="KW-0687">Ribonucleoprotein</keyword>
<accession>A0A1G2R8S3</accession>
<evidence type="ECO:0000313" key="5">
    <source>
        <dbReference type="EMBL" id="OHA69244.1"/>
    </source>
</evidence>
<dbReference type="PANTHER" id="PTHR10724">
    <property type="entry name" value="30S RIBOSOMAL PROTEIN S1"/>
    <property type="match status" value="1"/>
</dbReference>
<organism evidence="5 6">
    <name type="scientific">Candidatus Wildermuthbacteria bacterium RIFCSPHIGHO2_02_FULL_48_16</name>
    <dbReference type="NCBI Taxonomy" id="1802453"/>
    <lineage>
        <taxon>Bacteria</taxon>
        <taxon>Candidatus Wildermuthiibacteriota</taxon>
    </lineage>
</organism>
<gene>
    <name evidence="5" type="ORF">A3J68_01165</name>
</gene>
<protein>
    <submittedName>
        <fullName evidence="5">30S ribosomal protein S1</fullName>
    </submittedName>
</protein>
<comment type="caution">
    <text evidence="5">The sequence shown here is derived from an EMBL/GenBank/DDBJ whole genome shotgun (WGS) entry which is preliminary data.</text>
</comment>
<proteinExistence type="inferred from homology"/>
<feature type="domain" description="S1 motif" evidence="4">
    <location>
        <begin position="96"/>
        <end position="174"/>
    </location>
</feature>
<dbReference type="GO" id="GO:0006412">
    <property type="term" value="P:translation"/>
    <property type="evidence" value="ECO:0007669"/>
    <property type="project" value="TreeGrafter"/>
</dbReference>
<dbReference type="InterPro" id="IPR012340">
    <property type="entry name" value="NA-bd_OB-fold"/>
</dbReference>
<dbReference type="CDD" id="cd04465">
    <property type="entry name" value="S1_RPS1_repeat_ec2_hs2"/>
    <property type="match status" value="1"/>
</dbReference>
<dbReference type="Pfam" id="PF00575">
    <property type="entry name" value="S1"/>
    <property type="match status" value="4"/>
</dbReference>
<evidence type="ECO:0000256" key="2">
    <source>
        <dbReference type="ARBA" id="ARBA00022980"/>
    </source>
</evidence>
<dbReference type="Proteomes" id="UP000178529">
    <property type="component" value="Unassembled WGS sequence"/>
</dbReference>
<feature type="domain" description="S1 motif" evidence="4">
    <location>
        <begin position="191"/>
        <end position="269"/>
    </location>
</feature>
<dbReference type="GO" id="GO:0003735">
    <property type="term" value="F:structural constituent of ribosome"/>
    <property type="evidence" value="ECO:0007669"/>
    <property type="project" value="TreeGrafter"/>
</dbReference>
<dbReference type="GO" id="GO:0003729">
    <property type="term" value="F:mRNA binding"/>
    <property type="evidence" value="ECO:0007669"/>
    <property type="project" value="TreeGrafter"/>
</dbReference>
<dbReference type="PROSITE" id="PS50126">
    <property type="entry name" value="S1"/>
    <property type="match status" value="4"/>
</dbReference>
<dbReference type="PRINTS" id="PR00681">
    <property type="entry name" value="RIBOSOMALS1"/>
</dbReference>
<keyword evidence="2 5" id="KW-0689">Ribosomal protein</keyword>
<dbReference type="SMART" id="SM00316">
    <property type="entry name" value="S1"/>
    <property type="match status" value="4"/>
</dbReference>
<dbReference type="EMBL" id="MHTY01000002">
    <property type="protein sequence ID" value="OHA69244.1"/>
    <property type="molecule type" value="Genomic_DNA"/>
</dbReference>
<feature type="domain" description="S1 motif" evidence="4">
    <location>
        <begin position="286"/>
        <end position="353"/>
    </location>
</feature>
<dbReference type="CDD" id="cd00164">
    <property type="entry name" value="S1_like"/>
    <property type="match status" value="1"/>
</dbReference>
<reference evidence="5 6" key="1">
    <citation type="journal article" date="2016" name="Nat. Commun.">
        <title>Thousands of microbial genomes shed light on interconnected biogeochemical processes in an aquifer system.</title>
        <authorList>
            <person name="Anantharaman K."/>
            <person name="Brown C.T."/>
            <person name="Hug L.A."/>
            <person name="Sharon I."/>
            <person name="Castelle C.J."/>
            <person name="Probst A.J."/>
            <person name="Thomas B.C."/>
            <person name="Singh A."/>
            <person name="Wilkins M.J."/>
            <person name="Karaoz U."/>
            <person name="Brodie E.L."/>
            <person name="Williams K.H."/>
            <person name="Hubbard S.S."/>
            <person name="Banfield J.F."/>
        </authorList>
    </citation>
    <scope>NUCLEOTIDE SEQUENCE [LARGE SCALE GENOMIC DNA]</scope>
</reference>
<comment type="similarity">
    <text evidence="1">Belongs to the bacterial ribosomal protein bS1 family.</text>
</comment>
<evidence type="ECO:0000259" key="4">
    <source>
        <dbReference type="PROSITE" id="PS50126"/>
    </source>
</evidence>
<dbReference type="SUPFAM" id="SSF50249">
    <property type="entry name" value="Nucleic acid-binding proteins"/>
    <property type="match status" value="4"/>
</dbReference>
<dbReference type="PANTHER" id="PTHR10724:SF7">
    <property type="entry name" value="SMALL RIBOSOMAL SUBUNIT PROTEIN BS1C"/>
    <property type="match status" value="1"/>
</dbReference>
<evidence type="ECO:0000256" key="3">
    <source>
        <dbReference type="ARBA" id="ARBA00023274"/>
    </source>
</evidence>
<dbReference type="InterPro" id="IPR035104">
    <property type="entry name" value="Ribosomal_protein_S1-like"/>
</dbReference>
<dbReference type="InterPro" id="IPR050437">
    <property type="entry name" value="Ribos_protein_bS1-like"/>
</dbReference>
<sequence>MLETARPYRAGEIVEGKVVGIGKSALFLDLGPQGAGIIYGRAFLEEKEKLRDTKIGNMLSVKILDIDNDEGYIELSVREAGRELTWKKLQELKEKEELFKAKVLGANKGGLLAQIEGVQAFLPVSQLSQEHYPKVEGGNPTQILKELQKFVGEEMEVEILDLDPREGKVILSEKSKERSKMKELLAKYNVGDVVEGEITGIVEFGAFVKFPASAEATAGKDENSIEGLIHISEIDWQIIEDPSLFLKVGEKVKAKIIDIANNRVSLSLKALKEDPWKDIETKYKKLDLIQGKVTKLNPFGAFVEVEAKIQGLCHISEFGTREKMESSLSVGNTYQFQILDINTQEHRMSLKLVEPGASAPAA</sequence>
<evidence type="ECO:0000256" key="1">
    <source>
        <dbReference type="ARBA" id="ARBA00006767"/>
    </source>
</evidence>
<dbReference type="InterPro" id="IPR003029">
    <property type="entry name" value="S1_domain"/>
</dbReference>
<dbReference type="GO" id="GO:0005840">
    <property type="term" value="C:ribosome"/>
    <property type="evidence" value="ECO:0007669"/>
    <property type="project" value="UniProtKB-KW"/>
</dbReference>
<evidence type="ECO:0000313" key="6">
    <source>
        <dbReference type="Proteomes" id="UP000178529"/>
    </source>
</evidence>
<feature type="domain" description="S1 motif" evidence="4">
    <location>
        <begin position="11"/>
        <end position="78"/>
    </location>
</feature>
<name>A0A1G2R8S3_9BACT</name>
<dbReference type="Gene3D" id="2.40.50.140">
    <property type="entry name" value="Nucleic acid-binding proteins"/>
    <property type="match status" value="4"/>
</dbReference>
<dbReference type="AlphaFoldDB" id="A0A1G2R8S3"/>